<evidence type="ECO:0000256" key="8">
    <source>
        <dbReference type="ARBA" id="ARBA00023136"/>
    </source>
</evidence>
<keyword evidence="7 11" id="KW-1133">Transmembrane helix</keyword>
<name>A0ABP9DP29_9ACTN</name>
<dbReference type="Pfam" id="PF12270">
    <property type="entry name" value="Cyt_c_ox_IV"/>
    <property type="match status" value="1"/>
</dbReference>
<dbReference type="PIRSF" id="PIRSF017385">
    <property type="entry name" value="CtaF"/>
    <property type="match status" value="1"/>
</dbReference>
<evidence type="ECO:0000256" key="11">
    <source>
        <dbReference type="SAM" id="Phobius"/>
    </source>
</evidence>
<dbReference type="RefSeq" id="WP_345696680.1">
    <property type="nucleotide sequence ID" value="NZ_BAABIS010000001.1"/>
</dbReference>
<evidence type="ECO:0000256" key="2">
    <source>
        <dbReference type="ARBA" id="ARBA00004651"/>
    </source>
</evidence>
<evidence type="ECO:0000256" key="4">
    <source>
        <dbReference type="ARBA" id="ARBA00022475"/>
    </source>
</evidence>
<evidence type="ECO:0000256" key="9">
    <source>
        <dbReference type="ARBA" id="ARBA00047816"/>
    </source>
</evidence>
<comment type="caution">
    <text evidence="12">The sequence shown here is derived from an EMBL/GenBank/DDBJ whole genome shotgun (WGS) entry which is preliminary data.</text>
</comment>
<keyword evidence="4 10" id="KW-1003">Cell membrane</keyword>
<dbReference type="InterPro" id="IPR021050">
    <property type="entry name" value="Cyt_c_oxidase_su4_actinobac"/>
</dbReference>
<dbReference type="EC" id="7.1.1.9" evidence="10"/>
<evidence type="ECO:0000256" key="7">
    <source>
        <dbReference type="ARBA" id="ARBA00022989"/>
    </source>
</evidence>
<keyword evidence="8 10" id="KW-0472">Membrane</keyword>
<evidence type="ECO:0000256" key="6">
    <source>
        <dbReference type="ARBA" id="ARBA00022967"/>
    </source>
</evidence>
<feature type="transmembrane region" description="Helical" evidence="11">
    <location>
        <begin position="94"/>
        <end position="127"/>
    </location>
</feature>
<keyword evidence="5 11" id="KW-0812">Transmembrane</keyword>
<reference evidence="13" key="1">
    <citation type="journal article" date="2019" name="Int. J. Syst. Evol. Microbiol.">
        <title>The Global Catalogue of Microorganisms (GCM) 10K type strain sequencing project: providing services to taxonomists for standard genome sequencing and annotation.</title>
        <authorList>
            <consortium name="The Broad Institute Genomics Platform"/>
            <consortium name="The Broad Institute Genome Sequencing Center for Infectious Disease"/>
            <person name="Wu L."/>
            <person name="Ma J."/>
        </authorList>
    </citation>
    <scope>NUCLEOTIDE SEQUENCE [LARGE SCALE GENOMIC DNA]</scope>
    <source>
        <strain evidence="13">JCM 13006</strain>
    </source>
</reference>
<dbReference type="Proteomes" id="UP001501752">
    <property type="component" value="Unassembled WGS sequence"/>
</dbReference>
<evidence type="ECO:0000313" key="13">
    <source>
        <dbReference type="Proteomes" id="UP001501752"/>
    </source>
</evidence>
<comment type="subunit">
    <text evidence="10">Associates with subunits I, II and III to form cytochrome c oxidase.</text>
</comment>
<comment type="function">
    <text evidence="1 10">Part of cytochrome c oxidase, its function is unknown.</text>
</comment>
<proteinExistence type="inferred from homology"/>
<comment type="subcellular location">
    <subcellularLocation>
        <location evidence="2">Cell membrane</location>
        <topology evidence="2">Multi-pass membrane protein</topology>
    </subcellularLocation>
</comment>
<organism evidence="12 13">
    <name type="scientific">Kitasatospora terrestris</name>
    <dbReference type="NCBI Taxonomy" id="258051"/>
    <lineage>
        <taxon>Bacteria</taxon>
        <taxon>Bacillati</taxon>
        <taxon>Actinomycetota</taxon>
        <taxon>Actinomycetes</taxon>
        <taxon>Kitasatosporales</taxon>
        <taxon>Streptomycetaceae</taxon>
        <taxon>Kitasatospora</taxon>
    </lineage>
</organism>
<dbReference type="EMBL" id="BAABIS010000001">
    <property type="protein sequence ID" value="GAA4845672.1"/>
    <property type="molecule type" value="Genomic_DNA"/>
</dbReference>
<keyword evidence="6 10" id="KW-1278">Translocase</keyword>
<evidence type="ECO:0000256" key="10">
    <source>
        <dbReference type="PIRNR" id="PIRNR017385"/>
    </source>
</evidence>
<gene>
    <name evidence="12" type="ORF">GCM10023235_22790</name>
</gene>
<evidence type="ECO:0000256" key="1">
    <source>
        <dbReference type="ARBA" id="ARBA00002536"/>
    </source>
</evidence>
<accession>A0ABP9DP29</accession>
<keyword evidence="13" id="KW-1185">Reference proteome</keyword>
<evidence type="ECO:0000256" key="5">
    <source>
        <dbReference type="ARBA" id="ARBA00022692"/>
    </source>
</evidence>
<feature type="transmembrane region" description="Helical" evidence="11">
    <location>
        <begin position="7"/>
        <end position="25"/>
    </location>
</feature>
<feature type="transmembrane region" description="Helical" evidence="11">
    <location>
        <begin position="37"/>
        <end position="57"/>
    </location>
</feature>
<evidence type="ECO:0000256" key="3">
    <source>
        <dbReference type="ARBA" id="ARBA00006870"/>
    </source>
</evidence>
<sequence>MKEQGKIFMGFAAFILVMAIVYGLWTMNSDTGLEAAGTTALFLAFGLCAFIGFYLGFTAKRVDTGAGDNPEAEVADDAGEVGFFAPHSWQPLSLAIGGALAFLGVIFGWWLLYWSIPIILIGLYGWVFEFYRGENQNQ</sequence>
<evidence type="ECO:0000313" key="12">
    <source>
        <dbReference type="EMBL" id="GAA4845672.1"/>
    </source>
</evidence>
<comment type="catalytic activity">
    <reaction evidence="9 10">
        <text>4 Fe(II)-[cytochrome c] + O2 + 8 H(+)(in) = 4 Fe(III)-[cytochrome c] + 2 H2O + 4 H(+)(out)</text>
        <dbReference type="Rhea" id="RHEA:11436"/>
        <dbReference type="Rhea" id="RHEA-COMP:10350"/>
        <dbReference type="Rhea" id="RHEA-COMP:14399"/>
        <dbReference type="ChEBI" id="CHEBI:15377"/>
        <dbReference type="ChEBI" id="CHEBI:15378"/>
        <dbReference type="ChEBI" id="CHEBI:15379"/>
        <dbReference type="ChEBI" id="CHEBI:29033"/>
        <dbReference type="ChEBI" id="CHEBI:29034"/>
        <dbReference type="EC" id="7.1.1.9"/>
    </reaction>
</comment>
<protein>
    <recommendedName>
        <fullName evidence="10">Cytochrome c oxidase polypeptide 4</fullName>
        <ecNumber evidence="10">7.1.1.9</ecNumber>
    </recommendedName>
    <alternativeName>
        <fullName evidence="10">Cytochrome aa3 subunit 4</fullName>
    </alternativeName>
    <alternativeName>
        <fullName evidence="10">Cytochrome c oxidase polypeptide IV</fullName>
    </alternativeName>
</protein>
<comment type="similarity">
    <text evidence="3 10">Belongs to the cytochrome c oxidase bacterial subunit CtaF family.</text>
</comment>